<keyword evidence="1" id="KW-0812">Transmembrane</keyword>
<keyword evidence="1" id="KW-1133">Transmembrane helix</keyword>
<evidence type="ECO:0000313" key="2">
    <source>
        <dbReference type="EMBL" id="MTT74696.1"/>
    </source>
</evidence>
<gene>
    <name evidence="2" type="ORF">GMD11_00235</name>
    <name evidence="3" type="ORF">GMD18_00230</name>
</gene>
<organism evidence="2 5">
    <name type="scientific">Phascolarctobacterium faecium</name>
    <dbReference type="NCBI Taxonomy" id="33025"/>
    <lineage>
        <taxon>Bacteria</taxon>
        <taxon>Bacillati</taxon>
        <taxon>Bacillota</taxon>
        <taxon>Negativicutes</taxon>
        <taxon>Acidaminococcales</taxon>
        <taxon>Acidaminococcaceae</taxon>
        <taxon>Phascolarctobacterium</taxon>
    </lineage>
</organism>
<accession>A0A7X2XDF1</accession>
<feature type="transmembrane region" description="Helical" evidence="1">
    <location>
        <begin position="101"/>
        <end position="119"/>
    </location>
</feature>
<dbReference type="RefSeq" id="WP_149877429.1">
    <property type="nucleotide sequence ID" value="NZ_JBAMWN010000002.1"/>
</dbReference>
<keyword evidence="1" id="KW-0472">Membrane</keyword>
<evidence type="ECO:0000313" key="5">
    <source>
        <dbReference type="Proteomes" id="UP000484547"/>
    </source>
</evidence>
<dbReference type="EMBL" id="WNBM01000001">
    <property type="protein sequence ID" value="MTT74696.1"/>
    <property type="molecule type" value="Genomic_DNA"/>
</dbReference>
<keyword evidence="4" id="KW-1185">Reference proteome</keyword>
<sequence>MSIIINIVLIILLGWVLAQLKYILKDNYFYQILNVLLNLTTVSIILLDVYPIVFAYIEENFTAKFFLSVLIIFLFKIVDITCSYFYKKITASNKQETRNTVTIFISIVLFILLALYISFQRLF</sequence>
<feature type="transmembrane region" description="Helical" evidence="1">
    <location>
        <begin position="28"/>
        <end position="53"/>
    </location>
</feature>
<dbReference type="EMBL" id="WNBW01000001">
    <property type="protein sequence ID" value="MTU02827.1"/>
    <property type="molecule type" value="Genomic_DNA"/>
</dbReference>
<reference evidence="4 5" key="1">
    <citation type="journal article" date="2019" name="Nat. Med.">
        <title>A library of human gut bacterial isolates paired with longitudinal multiomics data enables mechanistic microbiome research.</title>
        <authorList>
            <person name="Poyet M."/>
            <person name="Groussin M."/>
            <person name="Gibbons S.M."/>
            <person name="Avila-Pacheco J."/>
            <person name="Jiang X."/>
            <person name="Kearney S.M."/>
            <person name="Perrotta A.R."/>
            <person name="Berdy B."/>
            <person name="Zhao S."/>
            <person name="Lieberman T.D."/>
            <person name="Swanson P.K."/>
            <person name="Smith M."/>
            <person name="Roesemann S."/>
            <person name="Alexander J.E."/>
            <person name="Rich S.A."/>
            <person name="Livny J."/>
            <person name="Vlamakis H."/>
            <person name="Clish C."/>
            <person name="Bullock K."/>
            <person name="Deik A."/>
            <person name="Scott J."/>
            <person name="Pierce K.A."/>
            <person name="Xavier R.J."/>
            <person name="Alm E.J."/>
        </authorList>
    </citation>
    <scope>NUCLEOTIDE SEQUENCE [LARGE SCALE GENOMIC DNA]</scope>
    <source>
        <strain evidence="2 5">BIOML-A13</strain>
        <strain evidence="3 4">BIOML-A3</strain>
    </source>
</reference>
<evidence type="ECO:0000313" key="4">
    <source>
        <dbReference type="Proteomes" id="UP000443070"/>
    </source>
</evidence>
<dbReference type="AlphaFoldDB" id="A0A7X2XDF1"/>
<dbReference type="Proteomes" id="UP000443070">
    <property type="component" value="Unassembled WGS sequence"/>
</dbReference>
<evidence type="ECO:0000313" key="3">
    <source>
        <dbReference type="EMBL" id="MTU02827.1"/>
    </source>
</evidence>
<protein>
    <submittedName>
        <fullName evidence="2">Uncharacterized protein</fullName>
    </submittedName>
</protein>
<evidence type="ECO:0000256" key="1">
    <source>
        <dbReference type="SAM" id="Phobius"/>
    </source>
</evidence>
<comment type="caution">
    <text evidence="2">The sequence shown here is derived from an EMBL/GenBank/DDBJ whole genome shotgun (WGS) entry which is preliminary data.</text>
</comment>
<proteinExistence type="predicted"/>
<dbReference type="Proteomes" id="UP000484547">
    <property type="component" value="Unassembled WGS sequence"/>
</dbReference>
<name>A0A7X2XDF1_9FIRM</name>
<feature type="transmembrane region" description="Helical" evidence="1">
    <location>
        <begin position="65"/>
        <end position="86"/>
    </location>
</feature>